<evidence type="ECO:0000313" key="3">
    <source>
        <dbReference type="EMBL" id="GBH15859.1"/>
    </source>
</evidence>
<protein>
    <submittedName>
        <fullName evidence="2">Alpha-D-ribose 1-methylphosphonate 5-triphosphate synthase subunit PhnL</fullName>
    </submittedName>
    <submittedName>
        <fullName evidence="1">Type III secretion system protein</fullName>
    </submittedName>
</protein>
<dbReference type="AlphaFoldDB" id="A0A0K8M5F7"/>
<evidence type="ECO:0000313" key="2">
    <source>
        <dbReference type="EMBL" id="GBH12287.1"/>
    </source>
</evidence>
<reference evidence="3 6" key="3">
    <citation type="submission" date="2018-04" db="EMBL/GenBank/DDBJ databases">
        <title>Draft genome sequence of Pseudomonas syringae pv. actinidiae biovar 3 strains isolated from kiwifruit in Kagawa prefecture.</title>
        <authorList>
            <person name="Tabuchi M."/>
            <person name="Saito M."/>
            <person name="Fujiwara S."/>
            <person name="Sasa N."/>
            <person name="Akimitsu K."/>
            <person name="Gomi K."/>
            <person name="Konishi-Sugita S."/>
            <person name="Hamano K."/>
            <person name="Kataoka I."/>
        </authorList>
    </citation>
    <scope>NUCLEOTIDE SEQUENCE [LARGE SCALE GENOMIC DNA]</scope>
    <source>
        <strain evidence="3 6">MAFF212211</strain>
    </source>
</reference>
<dbReference type="EMBL" id="CP024712">
    <property type="protein sequence ID" value="ATV19486.1"/>
    <property type="molecule type" value="Genomic_DNA"/>
</dbReference>
<reference evidence="2 5" key="2">
    <citation type="submission" date="2018-04" db="EMBL/GenBank/DDBJ databases">
        <title>Draft genome sequence of Pseudomonas syringae pv. actinidiae biovar 1 strains isolated from kiwifruit in Kagawa prefecture.</title>
        <authorList>
            <person name="Tabuchi M."/>
            <person name="Saito M."/>
            <person name="Fujiwara S."/>
            <person name="Sasa N."/>
            <person name="Akimitsu K."/>
            <person name="Gomi K."/>
            <person name="Konishi-Sugita S."/>
            <person name="Hamano K."/>
            <person name="Kataoka I."/>
        </authorList>
    </citation>
    <scope>NUCLEOTIDE SEQUENCE [LARGE SCALE GENOMIC DNA]</scope>
    <source>
        <strain evidence="2 5">MAFF212206</strain>
    </source>
</reference>
<dbReference type="Proteomes" id="UP000248291">
    <property type="component" value="Unassembled WGS sequence"/>
</dbReference>
<dbReference type="EMBL" id="BGKA01000066">
    <property type="protein sequence ID" value="GBH15859.1"/>
    <property type="molecule type" value="Genomic_DNA"/>
</dbReference>
<evidence type="ECO:0000313" key="1">
    <source>
        <dbReference type="EMBL" id="ATV19486.1"/>
    </source>
</evidence>
<gene>
    <name evidence="1" type="ORF">CT122_23775</name>
    <name evidence="2" type="ORF">KPSA1_05752</name>
    <name evidence="3" type="ORF">KPSA3_01791</name>
</gene>
<evidence type="ECO:0000313" key="4">
    <source>
        <dbReference type="Proteomes" id="UP000230024"/>
    </source>
</evidence>
<organism evidence="2 5">
    <name type="scientific">Pseudomonas syringae pv. actinidiae</name>
    <dbReference type="NCBI Taxonomy" id="103796"/>
    <lineage>
        <taxon>Bacteria</taxon>
        <taxon>Pseudomonadati</taxon>
        <taxon>Pseudomonadota</taxon>
        <taxon>Gammaproteobacteria</taxon>
        <taxon>Pseudomonadales</taxon>
        <taxon>Pseudomonadaceae</taxon>
        <taxon>Pseudomonas</taxon>
        <taxon>Pseudomonas syringae</taxon>
    </lineage>
</organism>
<name>A0A0K8M5F7_PSESF</name>
<dbReference type="Proteomes" id="UP000230024">
    <property type="component" value="Chromosome"/>
</dbReference>
<proteinExistence type="predicted"/>
<dbReference type="EMBL" id="BGJZ01000303">
    <property type="protein sequence ID" value="GBH12287.1"/>
    <property type="molecule type" value="Genomic_DNA"/>
</dbReference>
<accession>A0A0K8M5F7</accession>
<evidence type="ECO:0000313" key="5">
    <source>
        <dbReference type="Proteomes" id="UP000247480"/>
    </source>
</evidence>
<evidence type="ECO:0000313" key="6">
    <source>
        <dbReference type="Proteomes" id="UP000248291"/>
    </source>
</evidence>
<reference evidence="1 4" key="1">
    <citation type="submission" date="2017-11" db="EMBL/GenBank/DDBJ databases">
        <title>Complete DNA Sequence of Pseudomonas syringae pv. actinidiae, biovar 5 (Psa5).</title>
        <authorList>
            <person name="Butler M."/>
            <person name="Taiaroa G."/>
            <person name="Sumpter N."/>
            <person name="Poulter R."/>
        </authorList>
    </citation>
    <scope>NUCLEOTIDE SEQUENCE [LARGE SCALE GENOMIC DNA]</scope>
    <source>
        <strain evidence="1 4">MAFF212063</strain>
    </source>
</reference>
<sequence length="238" mass="26030">MSALCLRKVDPLLAQVSRELGAGQCLSFSAQGQQAELTLLPLIAADDTPAKGVWLNSAVGALCLSDAEALLSLLGDIPLTLGGEQQAWYWQFFNQRLSPTIADLLAPVEPLPQACAELTVGCRIQVRLADQQIHAHLHATPETLLTLLRSAPWQARLKPLDERWSITTPLILGELSLTLEQLTSLRPGDVLLPANCQFDSAGQGFLTLAGRQWAAQTDSQDQHLLLRLSHEEHSHHEY</sequence>
<dbReference type="Proteomes" id="UP000247480">
    <property type="component" value="Unassembled WGS sequence"/>
</dbReference>
<dbReference type="RefSeq" id="WP_003375703.1">
    <property type="nucleotide sequence ID" value="NZ_AP019411.1"/>
</dbReference>